<feature type="domain" description="Glycosyl transferase family 1" evidence="1">
    <location>
        <begin position="210"/>
        <end position="363"/>
    </location>
</feature>
<sequence length="385" mass="44311">MNILFFYTEGINPQRGGVQRVTNSLADYFCEQGNLVYFLGQHKDYSLVDDRQLYLPNEEKLMAFENKLFFKECLVRKKIEVVINQGAFLSESAEFSYLAKECNVKIISVVHNSLISTVVNLKDIYRTTAKRLHLECLLPLFDLNISKMILLNIFKFKKKKHYTKLIDNSDVLVLLSDSFKGELTLLTDRVELNNVIVIANPTKIVEYTCDKKKEILYVGRINTTQKRVDVLIDIWNRICRNFPDWKLIIVGEGDELDILKRQAKQLGIDNISFTGRQNPIPYYERASIFCLTSSFEGLPMTLIESLNYGVVPIIFNSFAAASDVVEDYWNGRLINSFSIDDYVSALITMMTSPDKMAKWRKHALESAKKYDINLIGSQWLSVLAK</sequence>
<dbReference type="AlphaFoldDB" id="A0A414M7N4"/>
<dbReference type="EMBL" id="QSLA01000015">
    <property type="protein sequence ID" value="RHF06604.1"/>
    <property type="molecule type" value="Genomic_DNA"/>
</dbReference>
<dbReference type="Proteomes" id="UP000283538">
    <property type="component" value="Unassembled WGS sequence"/>
</dbReference>
<protein>
    <submittedName>
        <fullName evidence="2">Glycosyltransferase</fullName>
    </submittedName>
</protein>
<evidence type="ECO:0000259" key="1">
    <source>
        <dbReference type="Pfam" id="PF00534"/>
    </source>
</evidence>
<reference evidence="2 3" key="1">
    <citation type="submission" date="2018-08" db="EMBL/GenBank/DDBJ databases">
        <title>A genome reference for cultivated species of the human gut microbiota.</title>
        <authorList>
            <person name="Zou Y."/>
            <person name="Xue W."/>
            <person name="Luo G."/>
        </authorList>
    </citation>
    <scope>NUCLEOTIDE SEQUENCE [LARGE SCALE GENOMIC DNA]</scope>
    <source>
        <strain evidence="2 3">AM26-26AC</strain>
    </source>
</reference>
<gene>
    <name evidence="2" type="ORF">DW701_12975</name>
</gene>
<evidence type="ECO:0000313" key="3">
    <source>
        <dbReference type="Proteomes" id="UP000283538"/>
    </source>
</evidence>
<accession>A0A414M7N4</accession>
<dbReference type="Pfam" id="PF00534">
    <property type="entry name" value="Glycos_transf_1"/>
    <property type="match status" value="1"/>
</dbReference>
<dbReference type="Gene3D" id="3.40.50.2000">
    <property type="entry name" value="Glycogen Phosphorylase B"/>
    <property type="match status" value="2"/>
</dbReference>
<dbReference type="GO" id="GO:0016757">
    <property type="term" value="F:glycosyltransferase activity"/>
    <property type="evidence" value="ECO:0007669"/>
    <property type="project" value="InterPro"/>
</dbReference>
<dbReference type="InterPro" id="IPR001296">
    <property type="entry name" value="Glyco_trans_1"/>
</dbReference>
<name>A0A414M7N4_9BACE</name>
<evidence type="ECO:0000313" key="2">
    <source>
        <dbReference type="EMBL" id="RHF06604.1"/>
    </source>
</evidence>
<dbReference type="SUPFAM" id="SSF53756">
    <property type="entry name" value="UDP-Glycosyltransferase/glycogen phosphorylase"/>
    <property type="match status" value="1"/>
</dbReference>
<dbReference type="RefSeq" id="WP_118226173.1">
    <property type="nucleotide sequence ID" value="NZ_JAQECU010000001.1"/>
</dbReference>
<dbReference type="PANTHER" id="PTHR12526">
    <property type="entry name" value="GLYCOSYLTRANSFERASE"/>
    <property type="match status" value="1"/>
</dbReference>
<proteinExistence type="predicted"/>
<keyword evidence="2" id="KW-0808">Transferase</keyword>
<organism evidence="2 3">
    <name type="scientific">Bacteroides eggerthii</name>
    <dbReference type="NCBI Taxonomy" id="28111"/>
    <lineage>
        <taxon>Bacteria</taxon>
        <taxon>Pseudomonadati</taxon>
        <taxon>Bacteroidota</taxon>
        <taxon>Bacteroidia</taxon>
        <taxon>Bacteroidales</taxon>
        <taxon>Bacteroidaceae</taxon>
        <taxon>Bacteroides</taxon>
    </lineage>
</organism>
<comment type="caution">
    <text evidence="2">The sequence shown here is derived from an EMBL/GenBank/DDBJ whole genome shotgun (WGS) entry which is preliminary data.</text>
</comment>
<dbReference type="PANTHER" id="PTHR12526:SF628">
    <property type="entry name" value="MANNOSYLGLUCOSYLGLYCERATE SYNTHASE"/>
    <property type="match status" value="1"/>
</dbReference>